<organism evidence="1 2">
    <name type="scientific">Crateriforma conspicua</name>
    <dbReference type="NCBI Taxonomy" id="2527996"/>
    <lineage>
        <taxon>Bacteria</taxon>
        <taxon>Pseudomonadati</taxon>
        <taxon>Planctomycetota</taxon>
        <taxon>Planctomycetia</taxon>
        <taxon>Planctomycetales</taxon>
        <taxon>Planctomycetaceae</taxon>
        <taxon>Crateriforma</taxon>
    </lineage>
</organism>
<dbReference type="AlphaFoldDB" id="A0A5C6FHS3"/>
<reference evidence="1 2" key="1">
    <citation type="submission" date="2019-02" db="EMBL/GenBank/DDBJ databases">
        <title>Deep-cultivation of Planctomycetes and their phenomic and genomic characterization uncovers novel biology.</title>
        <authorList>
            <person name="Wiegand S."/>
            <person name="Jogler M."/>
            <person name="Boedeker C."/>
            <person name="Pinto D."/>
            <person name="Vollmers J."/>
            <person name="Rivas-Marin E."/>
            <person name="Kohn T."/>
            <person name="Peeters S.H."/>
            <person name="Heuer A."/>
            <person name="Rast P."/>
            <person name="Oberbeckmann S."/>
            <person name="Bunk B."/>
            <person name="Jeske O."/>
            <person name="Meyerdierks A."/>
            <person name="Storesund J.E."/>
            <person name="Kallscheuer N."/>
            <person name="Luecker S."/>
            <person name="Lage O.M."/>
            <person name="Pohl T."/>
            <person name="Merkel B.J."/>
            <person name="Hornburger P."/>
            <person name="Mueller R.-W."/>
            <person name="Bruemmer F."/>
            <person name="Labrenz M."/>
            <person name="Spormann A.M."/>
            <person name="Op Den Camp H."/>
            <person name="Overmann J."/>
            <person name="Amann R."/>
            <person name="Jetten M.S.M."/>
            <person name="Mascher T."/>
            <person name="Medema M.H."/>
            <person name="Devos D.P."/>
            <person name="Kaster A.-K."/>
            <person name="Ovreas L."/>
            <person name="Rohde M."/>
            <person name="Galperin M.Y."/>
            <person name="Jogler C."/>
        </authorList>
    </citation>
    <scope>NUCLEOTIDE SEQUENCE [LARGE SCALE GENOMIC DNA]</scope>
    <source>
        <strain evidence="1 2">V7</strain>
    </source>
</reference>
<evidence type="ECO:0000313" key="1">
    <source>
        <dbReference type="EMBL" id="TWU61116.1"/>
    </source>
</evidence>
<protein>
    <submittedName>
        <fullName evidence="1">Uncharacterized protein</fullName>
    </submittedName>
</protein>
<accession>A0A5C6FHS3</accession>
<gene>
    <name evidence="1" type="ORF">V7x_54280</name>
</gene>
<dbReference type="EMBL" id="SJPZ01000003">
    <property type="protein sequence ID" value="TWU61116.1"/>
    <property type="molecule type" value="Genomic_DNA"/>
</dbReference>
<dbReference type="RefSeq" id="WP_146416440.1">
    <property type="nucleotide sequence ID" value="NZ_SJPZ01000003.1"/>
</dbReference>
<comment type="caution">
    <text evidence="1">The sequence shown here is derived from an EMBL/GenBank/DDBJ whole genome shotgun (WGS) entry which is preliminary data.</text>
</comment>
<dbReference type="Proteomes" id="UP000316476">
    <property type="component" value="Unassembled WGS sequence"/>
</dbReference>
<evidence type="ECO:0000313" key="2">
    <source>
        <dbReference type="Proteomes" id="UP000316476"/>
    </source>
</evidence>
<name>A0A5C6FHS3_9PLAN</name>
<sequence length="88" mass="10292">MARIELNGTIDGFEVGDKYTYIHLAGTPENQNFLLEFDQQHESRLFSMFQVAALHGMKLKVVAEDFDFTHGNGTVERRWRPVRARWHI</sequence>
<proteinExistence type="predicted"/>